<evidence type="ECO:0000313" key="5">
    <source>
        <dbReference type="Proteomes" id="UP001151760"/>
    </source>
</evidence>
<reference evidence="4" key="1">
    <citation type="journal article" date="2022" name="Int. J. Mol. Sci.">
        <title>Draft Genome of Tanacetum Coccineum: Genomic Comparison of Closely Related Tanacetum-Family Plants.</title>
        <authorList>
            <person name="Yamashiro T."/>
            <person name="Shiraishi A."/>
            <person name="Nakayama K."/>
            <person name="Satake H."/>
        </authorList>
    </citation>
    <scope>NUCLEOTIDE SEQUENCE</scope>
</reference>
<protein>
    <submittedName>
        <fullName evidence="4">Retrotransposon protein, putative, ty1-copia subclass</fullName>
    </submittedName>
</protein>
<dbReference type="InterPro" id="IPR025724">
    <property type="entry name" value="GAG-pre-integrase_dom"/>
</dbReference>
<comment type="caution">
    <text evidence="4">The sequence shown here is derived from an EMBL/GenBank/DDBJ whole genome shotgun (WGS) entry which is preliminary data.</text>
</comment>
<dbReference type="Pfam" id="PF13976">
    <property type="entry name" value="gag_pre-integrs"/>
    <property type="match status" value="1"/>
</dbReference>
<dbReference type="Proteomes" id="UP001151760">
    <property type="component" value="Unassembled WGS sequence"/>
</dbReference>
<dbReference type="InterPro" id="IPR013103">
    <property type="entry name" value="RVT_2"/>
</dbReference>
<keyword evidence="5" id="KW-1185">Reference proteome</keyword>
<dbReference type="Pfam" id="PF07727">
    <property type="entry name" value="RVT_2"/>
    <property type="match status" value="1"/>
</dbReference>
<dbReference type="EMBL" id="BQNB010009705">
    <property type="protein sequence ID" value="GJS67257.1"/>
    <property type="molecule type" value="Genomic_DNA"/>
</dbReference>
<sequence>MSILDKEKLNGSNFLDWYRNLRIVLRNEQKLHHLEEALPEAPPATATVVVRNTHTRRVTEQQEVACLMLQQAKQELFETVKAFHACKQEEGQSASTYVLKMKAYLHQMERLGYPMPLVLRVNLILTSPSKDYDQFVQNYNMHGMGNTIPELHTMLKLAEKSIPKKAPAVLAIRQGKIQKPKSQAQGKGKKRGKGKSKLSYDPKHKIPPPAKKEHPAKDTKYHHYHKTGHWKRNCPLYLAELKKNKSGTSGIFTIKMFSFPESNTWIYDTGFGTHICNTIQGLRGYQKLNKGALDLYVGNGNSAAVEAIGSFELILPCRMILVLENYHFSSSITRGIISLSCLWDKGFHHKFIDNGAISVSKDNIFYFNVIPRDGIFEIDMHNHISNERSIYTCSNKKPKHNLDSTFLCHCRLGHINKKRIEKLQHDRLLESIDDESFDVCVSCISGKMARKPFTHASERVDYLLGIIHSDVCRRFRTTSREASGITVDFDEIQKEDAQPFENTSQHQHEVEHDPVNPQTDVIPVRRSARIPQAPERYGFYTDAEEHELGDHGEPPNYRAALSDPDSEKWVEAMNAEMQSMKDNQVWNLVDLPPNCKTVGSKWLLKKKTDIDGNVHTYKAHLVAKGFTQTHEVDYKETFSPIVDIKAIRILIAVATYYDYEIWKMDVKTAFLNGRLNKDVYMVQPEGFVNPKHSR</sequence>
<evidence type="ECO:0000259" key="2">
    <source>
        <dbReference type="Pfam" id="PF07727"/>
    </source>
</evidence>
<feature type="compositionally biased region" description="Basic and acidic residues" evidence="1">
    <location>
        <begin position="198"/>
        <end position="221"/>
    </location>
</feature>
<accession>A0ABQ4XR15</accession>
<reference evidence="4" key="2">
    <citation type="submission" date="2022-01" db="EMBL/GenBank/DDBJ databases">
        <authorList>
            <person name="Yamashiro T."/>
            <person name="Shiraishi A."/>
            <person name="Satake H."/>
            <person name="Nakayama K."/>
        </authorList>
    </citation>
    <scope>NUCLEOTIDE SEQUENCE</scope>
</reference>
<feature type="domain" description="Reverse transcriptase Ty1/copia-type" evidence="2">
    <location>
        <begin position="583"/>
        <end position="690"/>
    </location>
</feature>
<proteinExistence type="predicted"/>
<name>A0ABQ4XR15_9ASTR</name>
<feature type="region of interest" description="Disordered" evidence="1">
    <location>
        <begin position="499"/>
        <end position="518"/>
    </location>
</feature>
<evidence type="ECO:0000259" key="3">
    <source>
        <dbReference type="Pfam" id="PF13976"/>
    </source>
</evidence>
<feature type="compositionally biased region" description="Basic residues" evidence="1">
    <location>
        <begin position="187"/>
        <end position="196"/>
    </location>
</feature>
<evidence type="ECO:0000256" key="1">
    <source>
        <dbReference type="SAM" id="MobiDB-lite"/>
    </source>
</evidence>
<feature type="domain" description="GAG-pre-integrase" evidence="3">
    <location>
        <begin position="389"/>
        <end position="448"/>
    </location>
</feature>
<gene>
    <name evidence="4" type="ORF">Tco_0681821</name>
</gene>
<organism evidence="4 5">
    <name type="scientific">Tanacetum coccineum</name>
    <dbReference type="NCBI Taxonomy" id="301880"/>
    <lineage>
        <taxon>Eukaryota</taxon>
        <taxon>Viridiplantae</taxon>
        <taxon>Streptophyta</taxon>
        <taxon>Embryophyta</taxon>
        <taxon>Tracheophyta</taxon>
        <taxon>Spermatophyta</taxon>
        <taxon>Magnoliopsida</taxon>
        <taxon>eudicotyledons</taxon>
        <taxon>Gunneridae</taxon>
        <taxon>Pentapetalae</taxon>
        <taxon>asterids</taxon>
        <taxon>campanulids</taxon>
        <taxon>Asterales</taxon>
        <taxon>Asteraceae</taxon>
        <taxon>Asteroideae</taxon>
        <taxon>Anthemideae</taxon>
        <taxon>Anthemidinae</taxon>
        <taxon>Tanacetum</taxon>
    </lineage>
</organism>
<feature type="region of interest" description="Disordered" evidence="1">
    <location>
        <begin position="173"/>
        <end position="224"/>
    </location>
</feature>
<evidence type="ECO:0000313" key="4">
    <source>
        <dbReference type="EMBL" id="GJS67257.1"/>
    </source>
</evidence>